<evidence type="ECO:0000313" key="1">
    <source>
        <dbReference type="EMBL" id="OBI88647.1"/>
    </source>
</evidence>
<protein>
    <submittedName>
        <fullName evidence="1">Uncharacterized protein</fullName>
    </submittedName>
</protein>
<organism evidence="1 2">
    <name type="scientific">Mycobacterium asiaticum</name>
    <dbReference type="NCBI Taxonomy" id="1790"/>
    <lineage>
        <taxon>Bacteria</taxon>
        <taxon>Bacillati</taxon>
        <taxon>Actinomycetota</taxon>
        <taxon>Actinomycetes</taxon>
        <taxon>Mycobacteriales</taxon>
        <taxon>Mycobacteriaceae</taxon>
        <taxon>Mycobacterium</taxon>
    </lineage>
</organism>
<dbReference type="AlphaFoldDB" id="A0A1A3CQK4"/>
<dbReference type="EMBL" id="LZKQ01000070">
    <property type="protein sequence ID" value="OBI88647.1"/>
    <property type="molecule type" value="Genomic_DNA"/>
</dbReference>
<accession>A0A1A3CQK4</accession>
<name>A0A1A3CQK4_MYCAS</name>
<gene>
    <name evidence="1" type="ORF">A9X01_14715</name>
</gene>
<sequence>MFLRGNRDDWIAFQRLVGNEVGVSEFTQMQESVAFGLPALSEYREYRPPQEWHEKADGVLAPAWNDGEIQALAERTRAKDREIQLVMARFSLARAIAIVGMPRAIGKLLKMGMAS</sequence>
<reference evidence="1 2" key="1">
    <citation type="submission" date="2016-06" db="EMBL/GenBank/DDBJ databases">
        <authorList>
            <person name="Kjaerup R.B."/>
            <person name="Dalgaard T.S."/>
            <person name="Juul-Madsen H.R."/>
        </authorList>
    </citation>
    <scope>NUCLEOTIDE SEQUENCE [LARGE SCALE GENOMIC DNA]</scope>
    <source>
        <strain evidence="1 2">1081914.2</strain>
    </source>
</reference>
<comment type="caution">
    <text evidence="1">The sequence shown here is derived from an EMBL/GenBank/DDBJ whole genome shotgun (WGS) entry which is preliminary data.</text>
</comment>
<evidence type="ECO:0000313" key="2">
    <source>
        <dbReference type="Proteomes" id="UP000093795"/>
    </source>
</evidence>
<proteinExistence type="predicted"/>
<dbReference type="Proteomes" id="UP000093795">
    <property type="component" value="Unassembled WGS sequence"/>
</dbReference>